<dbReference type="OrthoDB" id="125824at2759"/>
<accession>A0A8T1TX15</accession>
<sequence>MLTISPVKIVRTGSRLQYSLHMFEMRLGQFMLLATVALLTSSEYFAIATADNTRKFLSFEDVDYEAKSTKEERVSAAAKAAAEGGRIGAGDTGTVVSTSANGGGTVTVTVYNNNGLWQRIKRWWLKLISSEERASSASAVTSGEGGRAGAGGTVVSSSNGNGGGTITVSVFNNNGLFQKIESYLTDVLSFIQ</sequence>
<dbReference type="AlphaFoldDB" id="A0A8T1TX15"/>
<comment type="caution">
    <text evidence="1">The sequence shown here is derived from an EMBL/GenBank/DDBJ whole genome shotgun (WGS) entry which is preliminary data.</text>
</comment>
<evidence type="ECO:0000313" key="1">
    <source>
        <dbReference type="EMBL" id="KAG6949725.1"/>
    </source>
</evidence>
<organism evidence="1 2">
    <name type="scientific">Phytophthora cactorum</name>
    <dbReference type="NCBI Taxonomy" id="29920"/>
    <lineage>
        <taxon>Eukaryota</taxon>
        <taxon>Sar</taxon>
        <taxon>Stramenopiles</taxon>
        <taxon>Oomycota</taxon>
        <taxon>Peronosporomycetes</taxon>
        <taxon>Peronosporales</taxon>
        <taxon>Peronosporaceae</taxon>
        <taxon>Phytophthora</taxon>
    </lineage>
</organism>
<reference evidence="1" key="1">
    <citation type="submission" date="2021-01" db="EMBL/GenBank/DDBJ databases">
        <title>Phytophthora aleatoria, a newly-described species from Pinus radiata is distinct from Phytophthora cactorum isolates based on comparative genomics.</title>
        <authorList>
            <person name="Mcdougal R."/>
            <person name="Panda P."/>
            <person name="Williams N."/>
            <person name="Studholme D.J."/>
        </authorList>
    </citation>
    <scope>NUCLEOTIDE SEQUENCE</scope>
    <source>
        <strain evidence="1">NZFS 3830</strain>
    </source>
</reference>
<evidence type="ECO:0000313" key="2">
    <source>
        <dbReference type="Proteomes" id="UP000688947"/>
    </source>
</evidence>
<gene>
    <name evidence="1" type="ORF">JG687_00014671</name>
</gene>
<feature type="non-terminal residue" evidence="1">
    <location>
        <position position="1"/>
    </location>
</feature>
<name>A0A8T1TX15_9STRA</name>
<dbReference type="EMBL" id="JAENGZ010001213">
    <property type="protein sequence ID" value="KAG6949725.1"/>
    <property type="molecule type" value="Genomic_DNA"/>
</dbReference>
<proteinExistence type="predicted"/>
<dbReference type="Proteomes" id="UP000688947">
    <property type="component" value="Unassembled WGS sequence"/>
</dbReference>
<dbReference type="VEuPathDB" id="FungiDB:PC110_g7570"/>
<protein>
    <submittedName>
        <fullName evidence="1">Uncharacterized protein</fullName>
    </submittedName>
</protein>